<dbReference type="SUPFAM" id="SSF53335">
    <property type="entry name" value="S-adenosyl-L-methionine-dependent methyltransferases"/>
    <property type="match status" value="1"/>
</dbReference>
<dbReference type="InterPro" id="IPR029063">
    <property type="entry name" value="SAM-dependent_MTases_sf"/>
</dbReference>
<organism evidence="5 6">
    <name type="scientific">Rhizopogon vinicolor AM-OR11-026</name>
    <dbReference type="NCBI Taxonomy" id="1314800"/>
    <lineage>
        <taxon>Eukaryota</taxon>
        <taxon>Fungi</taxon>
        <taxon>Dikarya</taxon>
        <taxon>Basidiomycota</taxon>
        <taxon>Agaricomycotina</taxon>
        <taxon>Agaricomycetes</taxon>
        <taxon>Agaricomycetidae</taxon>
        <taxon>Boletales</taxon>
        <taxon>Suillineae</taxon>
        <taxon>Rhizopogonaceae</taxon>
        <taxon>Rhizopogon</taxon>
    </lineage>
</organism>
<gene>
    <name evidence="5" type="ORF">K503DRAFT_773044</name>
</gene>
<dbReference type="InParanoid" id="A0A1B7MTD1"/>
<sequence length="303" mass="33918">MTDKLEEPAKITVQRYFPPLDECHYQLDPQDAAFLKKVTGIEDDAALKEHVLKAQAKAYKIAPYGCIYHFTFTRRRLSKLPAYEQILRLARERENPIFLDVGCCFGNVVREAVHDGFPAAWAIGTDLYPELWNIGHELFKSSPETYPAHFVGGNIFDAEILAVAPPASMHTTGAPSPALNLTSLNPLHGRVSVIHATAFFHLFKEDEQLHMARALAGLLSAEPGSVILGAHIAAEEKGPVRQGLANVEVEMFAHSSESWTAMWDGEVFEKGMVKVEAELIREKFGEPDKEQYWLSLFWSVTRL</sequence>
<name>A0A1B7MTD1_9AGAM</name>
<dbReference type="PANTHER" id="PTHR35897:SF1">
    <property type="entry name" value="METHYLTRANSFERASE AUSD"/>
    <property type="match status" value="1"/>
</dbReference>
<keyword evidence="3" id="KW-0949">S-adenosyl-L-methionine</keyword>
<dbReference type="EMBL" id="KV448460">
    <property type="protein sequence ID" value="OAX35872.1"/>
    <property type="molecule type" value="Genomic_DNA"/>
</dbReference>
<comment type="similarity">
    <text evidence="4">Belongs to the class I-like SAM-binding methyltransferase superfamily.</text>
</comment>
<dbReference type="AlphaFoldDB" id="A0A1B7MTD1"/>
<evidence type="ECO:0000256" key="2">
    <source>
        <dbReference type="ARBA" id="ARBA00022679"/>
    </source>
</evidence>
<dbReference type="Proteomes" id="UP000092154">
    <property type="component" value="Unassembled WGS sequence"/>
</dbReference>
<protein>
    <recommendedName>
        <fullName evidence="7">Methyltransferase domain-containing protein</fullName>
    </recommendedName>
</protein>
<evidence type="ECO:0000256" key="4">
    <source>
        <dbReference type="ARBA" id="ARBA00038314"/>
    </source>
</evidence>
<evidence type="ECO:0008006" key="7">
    <source>
        <dbReference type="Google" id="ProtNLM"/>
    </source>
</evidence>
<keyword evidence="2" id="KW-0808">Transferase</keyword>
<keyword evidence="6" id="KW-1185">Reference proteome</keyword>
<comment type="pathway">
    <text evidence="1">Secondary metabolite biosynthesis.</text>
</comment>
<dbReference type="STRING" id="1314800.A0A1B7MTD1"/>
<dbReference type="InterPro" id="IPR051654">
    <property type="entry name" value="Meroterpenoid_MTases"/>
</dbReference>
<accession>A0A1B7MTD1</accession>
<dbReference type="OrthoDB" id="2094832at2759"/>
<dbReference type="GO" id="GO:0016740">
    <property type="term" value="F:transferase activity"/>
    <property type="evidence" value="ECO:0007669"/>
    <property type="project" value="UniProtKB-KW"/>
</dbReference>
<reference evidence="5 6" key="1">
    <citation type="submission" date="2016-06" db="EMBL/GenBank/DDBJ databases">
        <title>Comparative genomics of the ectomycorrhizal sister species Rhizopogon vinicolor and Rhizopogon vesiculosus (Basidiomycota: Boletales) reveals a divergence of the mating type B locus.</title>
        <authorList>
            <consortium name="DOE Joint Genome Institute"/>
            <person name="Mujic A.B."/>
            <person name="Kuo A."/>
            <person name="Tritt A."/>
            <person name="Lipzen A."/>
            <person name="Chen C."/>
            <person name="Johnson J."/>
            <person name="Sharma A."/>
            <person name="Barry K."/>
            <person name="Grigoriev I.V."/>
            <person name="Spatafora J.W."/>
        </authorList>
    </citation>
    <scope>NUCLEOTIDE SEQUENCE [LARGE SCALE GENOMIC DNA]</scope>
    <source>
        <strain evidence="5 6">AM-OR11-026</strain>
    </source>
</reference>
<evidence type="ECO:0000313" key="5">
    <source>
        <dbReference type="EMBL" id="OAX35872.1"/>
    </source>
</evidence>
<evidence type="ECO:0000256" key="3">
    <source>
        <dbReference type="ARBA" id="ARBA00022691"/>
    </source>
</evidence>
<dbReference type="PANTHER" id="PTHR35897">
    <property type="entry name" value="METHYLTRANSFERASE AUSD"/>
    <property type="match status" value="1"/>
</dbReference>
<dbReference type="Gene3D" id="3.40.50.150">
    <property type="entry name" value="Vaccinia Virus protein VP39"/>
    <property type="match status" value="1"/>
</dbReference>
<proteinExistence type="inferred from homology"/>
<evidence type="ECO:0000313" key="6">
    <source>
        <dbReference type="Proteomes" id="UP000092154"/>
    </source>
</evidence>
<evidence type="ECO:0000256" key="1">
    <source>
        <dbReference type="ARBA" id="ARBA00005179"/>
    </source>
</evidence>